<sequence length="152" mass="16730">MAAAGLRLGSYRLLPPLPGEKRLLTLEFGHVKMSVTRTQLLALPTATLTTRHAQLGRTFTYQGVLLRTLASAMHTLGQDMRVYGSNGYVATIAAQDYMTAPIILAHTADGKPISILEKGPLTIVLPSKTPRFEQKGDYWVWFVNRMTPVPGH</sequence>
<keyword evidence="2" id="KW-1185">Reference proteome</keyword>
<protein>
    <recommendedName>
        <fullName evidence="3">Oxidoreductase molybdopterin-binding domain-containing protein</fullName>
    </recommendedName>
</protein>
<dbReference type="AlphaFoldDB" id="A0A418V5B4"/>
<proteinExistence type="predicted"/>
<evidence type="ECO:0000313" key="1">
    <source>
        <dbReference type="EMBL" id="RJF71205.1"/>
    </source>
</evidence>
<evidence type="ECO:0008006" key="3">
    <source>
        <dbReference type="Google" id="ProtNLM"/>
    </source>
</evidence>
<reference evidence="1 2" key="1">
    <citation type="submission" date="2018-09" db="EMBL/GenBank/DDBJ databases">
        <authorList>
            <person name="Zhu H."/>
        </authorList>
    </citation>
    <scope>NUCLEOTIDE SEQUENCE [LARGE SCALE GENOMIC DNA]</scope>
    <source>
        <strain evidence="1 2">K2S05-167</strain>
    </source>
</reference>
<comment type="caution">
    <text evidence="1">The sequence shown here is derived from an EMBL/GenBank/DDBJ whole genome shotgun (WGS) entry which is preliminary data.</text>
</comment>
<dbReference type="EMBL" id="QYUJ01000014">
    <property type="protein sequence ID" value="RJF71205.1"/>
    <property type="molecule type" value="Genomic_DNA"/>
</dbReference>
<organism evidence="1 2">
    <name type="scientific">Deinococcus cavernae</name>
    <dbReference type="NCBI Taxonomy" id="2320857"/>
    <lineage>
        <taxon>Bacteria</taxon>
        <taxon>Thermotogati</taxon>
        <taxon>Deinococcota</taxon>
        <taxon>Deinococci</taxon>
        <taxon>Deinococcales</taxon>
        <taxon>Deinococcaceae</taxon>
        <taxon>Deinococcus</taxon>
    </lineage>
</organism>
<dbReference type="InterPro" id="IPR036374">
    <property type="entry name" value="OxRdtase_Mopterin-bd_sf"/>
</dbReference>
<accession>A0A418V5B4</accession>
<evidence type="ECO:0000313" key="2">
    <source>
        <dbReference type="Proteomes" id="UP000286287"/>
    </source>
</evidence>
<dbReference type="Proteomes" id="UP000286287">
    <property type="component" value="Unassembled WGS sequence"/>
</dbReference>
<name>A0A418V5B4_9DEIO</name>
<dbReference type="SUPFAM" id="SSF56524">
    <property type="entry name" value="Oxidoreductase molybdopterin-binding domain"/>
    <property type="match status" value="1"/>
</dbReference>
<gene>
    <name evidence="1" type="ORF">D3875_06095</name>
</gene>